<dbReference type="AlphaFoldDB" id="A0A0G0PPA9"/>
<name>A0A0G0PPA9_9BACT</name>
<evidence type="ECO:0000313" key="2">
    <source>
        <dbReference type="Proteomes" id="UP000034539"/>
    </source>
</evidence>
<organism evidence="1 2">
    <name type="scientific">Candidatus Gottesmanbacteria bacterium GW2011_GWC2_39_8</name>
    <dbReference type="NCBI Taxonomy" id="1618450"/>
    <lineage>
        <taxon>Bacteria</taxon>
        <taxon>Candidatus Gottesmaniibacteriota</taxon>
    </lineage>
</organism>
<dbReference type="EMBL" id="LBXN01000109">
    <property type="protein sequence ID" value="KKR30009.1"/>
    <property type="molecule type" value="Genomic_DNA"/>
</dbReference>
<reference evidence="1 2" key="1">
    <citation type="journal article" date="2015" name="Nature">
        <title>rRNA introns, odd ribosomes, and small enigmatic genomes across a large radiation of phyla.</title>
        <authorList>
            <person name="Brown C.T."/>
            <person name="Hug L.A."/>
            <person name="Thomas B.C."/>
            <person name="Sharon I."/>
            <person name="Castelle C.J."/>
            <person name="Singh A."/>
            <person name="Wilkins M.J."/>
            <person name="Williams K.H."/>
            <person name="Banfield J.F."/>
        </authorList>
    </citation>
    <scope>NUCLEOTIDE SEQUENCE [LARGE SCALE GENOMIC DNA]</scope>
</reference>
<sequence length="61" mass="7095">MTAILINSPGLKEENHNAFQEGIFGGITEKSWNVIPVIFTEQRSLDFARDDKERWRSLRMT</sequence>
<proteinExistence type="predicted"/>
<comment type="caution">
    <text evidence="1">The sequence shown here is derived from an EMBL/GenBank/DDBJ whole genome shotgun (WGS) entry which is preliminary data.</text>
</comment>
<dbReference type="Proteomes" id="UP000034539">
    <property type="component" value="Unassembled WGS sequence"/>
</dbReference>
<gene>
    <name evidence="1" type="ORF">UT63_C0109G0007</name>
</gene>
<accession>A0A0G0PPA9</accession>
<evidence type="ECO:0000313" key="1">
    <source>
        <dbReference type="EMBL" id="KKR30009.1"/>
    </source>
</evidence>
<protein>
    <submittedName>
        <fullName evidence="1">Uncharacterized protein</fullName>
    </submittedName>
</protein>